<dbReference type="Proteomes" id="UP001445076">
    <property type="component" value="Unassembled WGS sequence"/>
</dbReference>
<feature type="signal peptide" evidence="5">
    <location>
        <begin position="1"/>
        <end position="19"/>
    </location>
</feature>
<comment type="caution">
    <text evidence="7">The sequence shown here is derived from an EMBL/GenBank/DDBJ whole genome shotgun (WGS) entry which is preliminary data.</text>
</comment>
<reference evidence="7" key="2">
    <citation type="submission" date="2024-01" db="EMBL/GenBank/DDBJ databases">
        <authorList>
            <person name="He J."/>
            <person name="Wang M."/>
            <person name="Zheng J."/>
            <person name="Liu Z."/>
        </authorList>
    </citation>
    <scope>NUCLEOTIDE SEQUENCE</scope>
    <source>
        <strain evidence="7">ZL_2023a</strain>
        <tissue evidence="7">Muscle</tissue>
    </source>
</reference>
<feature type="domain" description="IGFBP N-terminal" evidence="6">
    <location>
        <begin position="18"/>
        <end position="92"/>
    </location>
</feature>
<keyword evidence="4" id="KW-1015">Disulfide bond</keyword>
<dbReference type="GO" id="GO:0009966">
    <property type="term" value="P:regulation of signal transduction"/>
    <property type="evidence" value="ECO:0007669"/>
    <property type="project" value="TreeGrafter"/>
</dbReference>
<dbReference type="InterPro" id="IPR000867">
    <property type="entry name" value="IGFBP-like"/>
</dbReference>
<dbReference type="GO" id="GO:0001558">
    <property type="term" value="P:regulation of cell growth"/>
    <property type="evidence" value="ECO:0007669"/>
    <property type="project" value="InterPro"/>
</dbReference>
<keyword evidence="8" id="KW-1185">Reference proteome</keyword>
<dbReference type="SMART" id="SM00121">
    <property type="entry name" value="IB"/>
    <property type="match status" value="1"/>
</dbReference>
<evidence type="ECO:0000313" key="7">
    <source>
        <dbReference type="EMBL" id="KAK8733132.1"/>
    </source>
</evidence>
<sequence>MNTFTLLCLLFLAVTRCSGLTCLPCQAETQCPDSNTLHCYYGIVKDVCNCCDVCAKGPGEKCGGEWDAQGKCADGLTCQKTTGNAEGICAFSQCHHLPSQPSR</sequence>
<dbReference type="GO" id="GO:0005576">
    <property type="term" value="C:extracellular region"/>
    <property type="evidence" value="ECO:0007669"/>
    <property type="project" value="UniProtKB-SubCell"/>
</dbReference>
<name>A0AAW0WNA7_CHEQU</name>
<keyword evidence="2" id="KW-0964">Secreted</keyword>
<protein>
    <recommendedName>
        <fullName evidence="6">IGFBP N-terminal domain-containing protein</fullName>
    </recommendedName>
</protein>
<evidence type="ECO:0000256" key="2">
    <source>
        <dbReference type="ARBA" id="ARBA00022525"/>
    </source>
</evidence>
<evidence type="ECO:0000313" key="8">
    <source>
        <dbReference type="Proteomes" id="UP001445076"/>
    </source>
</evidence>
<evidence type="ECO:0000259" key="6">
    <source>
        <dbReference type="PROSITE" id="PS51323"/>
    </source>
</evidence>
<organism evidence="7 8">
    <name type="scientific">Cherax quadricarinatus</name>
    <name type="common">Australian red claw crayfish</name>
    <dbReference type="NCBI Taxonomy" id="27406"/>
    <lineage>
        <taxon>Eukaryota</taxon>
        <taxon>Metazoa</taxon>
        <taxon>Ecdysozoa</taxon>
        <taxon>Arthropoda</taxon>
        <taxon>Crustacea</taxon>
        <taxon>Multicrustacea</taxon>
        <taxon>Malacostraca</taxon>
        <taxon>Eumalacostraca</taxon>
        <taxon>Eucarida</taxon>
        <taxon>Decapoda</taxon>
        <taxon>Pleocyemata</taxon>
        <taxon>Astacidea</taxon>
        <taxon>Parastacoidea</taxon>
        <taxon>Parastacidae</taxon>
        <taxon>Cherax</taxon>
    </lineage>
</organism>
<reference evidence="7 8" key="1">
    <citation type="journal article" date="2024" name="BMC Genomics">
        <title>Genome assembly of redclaw crayfish (Cherax quadricarinatus) provides insights into its immune adaptation and hypoxia tolerance.</title>
        <authorList>
            <person name="Liu Z."/>
            <person name="Zheng J."/>
            <person name="Li H."/>
            <person name="Fang K."/>
            <person name="Wang S."/>
            <person name="He J."/>
            <person name="Zhou D."/>
            <person name="Weng S."/>
            <person name="Chi M."/>
            <person name="Gu Z."/>
            <person name="He J."/>
            <person name="Li F."/>
            <person name="Wang M."/>
        </authorList>
    </citation>
    <scope>NUCLEOTIDE SEQUENCE [LARGE SCALE GENOMIC DNA]</scope>
    <source>
        <strain evidence="7">ZL_2023a</strain>
    </source>
</reference>
<evidence type="ECO:0000256" key="5">
    <source>
        <dbReference type="SAM" id="SignalP"/>
    </source>
</evidence>
<keyword evidence="3 5" id="KW-0732">Signal</keyword>
<accession>A0AAW0WNA7</accession>
<evidence type="ECO:0000256" key="3">
    <source>
        <dbReference type="ARBA" id="ARBA00022729"/>
    </source>
</evidence>
<dbReference type="InterPro" id="IPR011390">
    <property type="entry name" value="IGFBP_rP_mac25"/>
</dbReference>
<dbReference type="AlphaFoldDB" id="A0AAW0WNA7"/>
<dbReference type="EMBL" id="JARKIK010000055">
    <property type="protein sequence ID" value="KAK8733132.1"/>
    <property type="molecule type" value="Genomic_DNA"/>
</dbReference>
<evidence type="ECO:0000256" key="1">
    <source>
        <dbReference type="ARBA" id="ARBA00004613"/>
    </source>
</evidence>
<proteinExistence type="predicted"/>
<dbReference type="SUPFAM" id="SSF57184">
    <property type="entry name" value="Growth factor receptor domain"/>
    <property type="match status" value="1"/>
</dbReference>
<dbReference type="EMBL" id="JARKIK010000055">
    <property type="protein sequence ID" value="KAK8733131.1"/>
    <property type="molecule type" value="Genomic_DNA"/>
</dbReference>
<dbReference type="Gene3D" id="4.10.40.20">
    <property type="match status" value="1"/>
</dbReference>
<dbReference type="InterPro" id="IPR009030">
    <property type="entry name" value="Growth_fac_rcpt_cys_sf"/>
</dbReference>
<dbReference type="Pfam" id="PF00219">
    <property type="entry name" value="IGFBP"/>
    <property type="match status" value="1"/>
</dbReference>
<dbReference type="GO" id="GO:0005520">
    <property type="term" value="F:insulin-like growth factor binding"/>
    <property type="evidence" value="ECO:0007669"/>
    <property type="project" value="InterPro"/>
</dbReference>
<evidence type="ECO:0000256" key="4">
    <source>
        <dbReference type="ARBA" id="ARBA00023157"/>
    </source>
</evidence>
<feature type="chain" id="PRO_5044717334" description="IGFBP N-terminal domain-containing protein" evidence="5">
    <location>
        <begin position="20"/>
        <end position="103"/>
    </location>
</feature>
<dbReference type="PANTHER" id="PTHR14186">
    <property type="entry name" value="INSULIN-LIKE GROWTH FACTOR BINDING PROTEIN-RELATED"/>
    <property type="match status" value="1"/>
</dbReference>
<comment type="subcellular location">
    <subcellularLocation>
        <location evidence="1">Secreted</location>
    </subcellularLocation>
</comment>
<gene>
    <name evidence="7" type="ORF">OTU49_006775</name>
</gene>
<dbReference type="PROSITE" id="PS51323">
    <property type="entry name" value="IGFBP_N_2"/>
    <property type="match status" value="1"/>
</dbReference>
<dbReference type="PANTHER" id="PTHR14186:SF20">
    <property type="entry name" value="CYSTEINE-RICH MOTOR NEURON 1 PROTEIN-LIKE"/>
    <property type="match status" value="1"/>
</dbReference>